<evidence type="ECO:0000256" key="1">
    <source>
        <dbReference type="ARBA" id="ARBA00004141"/>
    </source>
</evidence>
<dbReference type="RefSeq" id="XP_005777409.1">
    <property type="nucleotide sequence ID" value="XM_005777352.1"/>
</dbReference>
<protein>
    <recommendedName>
        <fullName evidence="9">Methyltransferase FkbM domain-containing protein</fullName>
    </recommendedName>
</protein>
<organism evidence="7 8">
    <name type="scientific">Emiliania huxleyi (strain CCMP1516)</name>
    <dbReference type="NCBI Taxonomy" id="280463"/>
    <lineage>
        <taxon>Eukaryota</taxon>
        <taxon>Haptista</taxon>
        <taxon>Haptophyta</taxon>
        <taxon>Prymnesiophyceae</taxon>
        <taxon>Isochrysidales</taxon>
        <taxon>Noelaerhabdaceae</taxon>
        <taxon>Emiliania</taxon>
    </lineage>
</organism>
<feature type="chain" id="PRO_5044216253" description="Methyltransferase FkbM domain-containing protein" evidence="6">
    <location>
        <begin position="22"/>
        <end position="540"/>
    </location>
</feature>
<dbReference type="GO" id="GO:0000139">
    <property type="term" value="C:Golgi membrane"/>
    <property type="evidence" value="ECO:0007669"/>
    <property type="project" value="InterPro"/>
</dbReference>
<evidence type="ECO:0000256" key="2">
    <source>
        <dbReference type="ARBA" id="ARBA00022692"/>
    </source>
</evidence>
<dbReference type="Proteomes" id="UP000013827">
    <property type="component" value="Unassembled WGS sequence"/>
</dbReference>
<keyword evidence="3 5" id="KW-1133">Transmembrane helix</keyword>
<evidence type="ECO:0000256" key="4">
    <source>
        <dbReference type="ARBA" id="ARBA00023136"/>
    </source>
</evidence>
<dbReference type="NCBIfam" id="TIGR00803">
    <property type="entry name" value="nst"/>
    <property type="match status" value="1"/>
</dbReference>
<feature type="transmembrane region" description="Helical" evidence="5">
    <location>
        <begin position="510"/>
        <end position="530"/>
    </location>
</feature>
<dbReference type="Pfam" id="PF04142">
    <property type="entry name" value="Nuc_sug_transp"/>
    <property type="match status" value="2"/>
</dbReference>
<dbReference type="HOGENOM" id="CLU_504771_0_0_1"/>
<evidence type="ECO:0000313" key="7">
    <source>
        <dbReference type="EnsemblProtists" id="EOD24980"/>
    </source>
</evidence>
<dbReference type="EnsemblProtists" id="EOD24980">
    <property type="protein sequence ID" value="EOD24980"/>
    <property type="gene ID" value="EMIHUDRAFT_469238"/>
</dbReference>
<dbReference type="GO" id="GO:0015165">
    <property type="term" value="F:pyrimidine nucleotide-sugar transmembrane transporter activity"/>
    <property type="evidence" value="ECO:0007669"/>
    <property type="project" value="InterPro"/>
</dbReference>
<feature type="signal peptide" evidence="6">
    <location>
        <begin position="1"/>
        <end position="21"/>
    </location>
</feature>
<keyword evidence="6" id="KW-0732">Signal</keyword>
<evidence type="ECO:0000313" key="8">
    <source>
        <dbReference type="Proteomes" id="UP000013827"/>
    </source>
</evidence>
<keyword evidence="4 5" id="KW-0472">Membrane</keyword>
<feature type="transmembrane region" description="Helical" evidence="5">
    <location>
        <begin position="451"/>
        <end position="472"/>
    </location>
</feature>
<accession>A0A0D3JN95</accession>
<sequence length="540" mass="57865">MRLRCFLLPLLAALAAGKASSESGQCPQFMYPLLRHAMSSARRGAVLDVGANGCEVMAALKDGWRVVGVACLEAAYNELRSTAVGEHPNATLLHVCASSGAIRSAPSRYTAVMSNGSVVRLQLADPGDGYLLWQANTVAPLLPLDELIPTEERVAVIKVDVAGAQFQYEVLLGLLQTIGRDRPVIGYEEVGVRLEKHGDPSHYLKQLGYACHPHGENKHQRLWQLRTLSVKTRDCALVALAVQASFQIVSMAAARRPHQPRFLASAAVVSAEALKIGVSVAILLREQVRGGEAALSVLWRQVVVDWRGTLALFPPALIYLVQNNLLYLAAAHLDAAAYQVLYQLKLLTAALFSVLLLGRRLSPRRWGALLVLFVGALPRCSAHGPVPCPHLESTHAAAAGVWTEARVKRTAHVSVAVRNVQLGLASLAAGACSVCWLDAEAVRQRGLFAGFTPLVWLVVLQVAAGGLIIGVVHKHADNIAKGFATSLSILLSSALSALLPSLRFSPSPRFLLGAVLVVAATAVYCLSTDAPSGERQRRER</sequence>
<comment type="subcellular location">
    <subcellularLocation>
        <location evidence="1">Membrane</location>
        <topology evidence="1">Multi-pass membrane protein</topology>
    </subcellularLocation>
</comment>
<feature type="transmembrane region" description="Helical" evidence="5">
    <location>
        <begin position="479"/>
        <end position="498"/>
    </location>
</feature>
<dbReference type="AlphaFoldDB" id="A0A0D3JN95"/>
<feature type="transmembrane region" description="Helical" evidence="5">
    <location>
        <begin position="416"/>
        <end position="439"/>
    </location>
</feature>
<evidence type="ECO:0000256" key="3">
    <source>
        <dbReference type="ARBA" id="ARBA00022989"/>
    </source>
</evidence>
<dbReference type="InterPro" id="IPR029063">
    <property type="entry name" value="SAM-dependent_MTases_sf"/>
</dbReference>
<keyword evidence="2 5" id="KW-0812">Transmembrane</keyword>
<dbReference type="InterPro" id="IPR037185">
    <property type="entry name" value="EmrE-like"/>
</dbReference>
<dbReference type="SUPFAM" id="SSF103481">
    <property type="entry name" value="Multidrug resistance efflux transporter EmrE"/>
    <property type="match status" value="1"/>
</dbReference>
<dbReference type="KEGG" id="ehx:EMIHUDRAFT_469238"/>
<dbReference type="eggNOG" id="KOG2234">
    <property type="taxonomic scope" value="Eukaryota"/>
</dbReference>
<dbReference type="PaxDb" id="2903-EOD24980"/>
<reference evidence="7" key="2">
    <citation type="submission" date="2024-10" db="UniProtKB">
        <authorList>
            <consortium name="EnsemblProtists"/>
        </authorList>
    </citation>
    <scope>IDENTIFICATION</scope>
</reference>
<reference evidence="8" key="1">
    <citation type="journal article" date="2013" name="Nature">
        <title>Pan genome of the phytoplankton Emiliania underpins its global distribution.</title>
        <authorList>
            <person name="Read B.A."/>
            <person name="Kegel J."/>
            <person name="Klute M.J."/>
            <person name="Kuo A."/>
            <person name="Lefebvre S.C."/>
            <person name="Maumus F."/>
            <person name="Mayer C."/>
            <person name="Miller J."/>
            <person name="Monier A."/>
            <person name="Salamov A."/>
            <person name="Young J."/>
            <person name="Aguilar M."/>
            <person name="Claverie J.M."/>
            <person name="Frickenhaus S."/>
            <person name="Gonzalez K."/>
            <person name="Herman E.K."/>
            <person name="Lin Y.C."/>
            <person name="Napier J."/>
            <person name="Ogata H."/>
            <person name="Sarno A.F."/>
            <person name="Shmutz J."/>
            <person name="Schroeder D."/>
            <person name="de Vargas C."/>
            <person name="Verret F."/>
            <person name="von Dassow P."/>
            <person name="Valentin K."/>
            <person name="Van de Peer Y."/>
            <person name="Wheeler G."/>
            <person name="Dacks J.B."/>
            <person name="Delwiche C.F."/>
            <person name="Dyhrman S.T."/>
            <person name="Glockner G."/>
            <person name="John U."/>
            <person name="Richards T."/>
            <person name="Worden A.Z."/>
            <person name="Zhang X."/>
            <person name="Grigoriev I.V."/>
            <person name="Allen A.E."/>
            <person name="Bidle K."/>
            <person name="Borodovsky M."/>
            <person name="Bowler C."/>
            <person name="Brownlee C."/>
            <person name="Cock J.M."/>
            <person name="Elias M."/>
            <person name="Gladyshev V.N."/>
            <person name="Groth M."/>
            <person name="Guda C."/>
            <person name="Hadaegh A."/>
            <person name="Iglesias-Rodriguez M.D."/>
            <person name="Jenkins J."/>
            <person name="Jones B.M."/>
            <person name="Lawson T."/>
            <person name="Leese F."/>
            <person name="Lindquist E."/>
            <person name="Lobanov A."/>
            <person name="Lomsadze A."/>
            <person name="Malik S.B."/>
            <person name="Marsh M.E."/>
            <person name="Mackinder L."/>
            <person name="Mock T."/>
            <person name="Mueller-Roeber B."/>
            <person name="Pagarete A."/>
            <person name="Parker M."/>
            <person name="Probert I."/>
            <person name="Quesneville H."/>
            <person name="Raines C."/>
            <person name="Rensing S.A."/>
            <person name="Riano-Pachon D.M."/>
            <person name="Richier S."/>
            <person name="Rokitta S."/>
            <person name="Shiraiwa Y."/>
            <person name="Soanes D.M."/>
            <person name="van der Giezen M."/>
            <person name="Wahlund T.M."/>
            <person name="Williams B."/>
            <person name="Wilson W."/>
            <person name="Wolfe G."/>
            <person name="Wurch L.L."/>
        </authorList>
    </citation>
    <scope>NUCLEOTIDE SEQUENCE</scope>
</reference>
<proteinExistence type="predicted"/>
<dbReference type="SUPFAM" id="SSF53335">
    <property type="entry name" value="S-adenosyl-L-methionine-dependent methyltransferases"/>
    <property type="match status" value="1"/>
</dbReference>
<dbReference type="STRING" id="2903.R1EE79"/>
<dbReference type="InterPro" id="IPR007271">
    <property type="entry name" value="Nuc_sug_transpt"/>
</dbReference>
<dbReference type="GeneID" id="17270526"/>
<evidence type="ECO:0000256" key="6">
    <source>
        <dbReference type="SAM" id="SignalP"/>
    </source>
</evidence>
<name>A0A0D3JN95_EMIH1</name>
<keyword evidence="8" id="KW-1185">Reference proteome</keyword>
<evidence type="ECO:0000256" key="5">
    <source>
        <dbReference type="SAM" id="Phobius"/>
    </source>
</evidence>
<feature type="transmembrane region" description="Helical" evidence="5">
    <location>
        <begin position="336"/>
        <end position="357"/>
    </location>
</feature>
<dbReference type="Gene3D" id="3.40.50.150">
    <property type="entry name" value="Vaccinia Virus protein VP39"/>
    <property type="match status" value="1"/>
</dbReference>
<evidence type="ECO:0008006" key="9">
    <source>
        <dbReference type="Google" id="ProtNLM"/>
    </source>
</evidence>
<dbReference type="PANTHER" id="PTHR10231">
    <property type="entry name" value="NUCLEOTIDE-SUGAR TRANSMEMBRANE TRANSPORTER"/>
    <property type="match status" value="1"/>
</dbReference>